<dbReference type="EMBL" id="HAEC01007375">
    <property type="protein sequence ID" value="SBQ75513.1"/>
    <property type="molecule type" value="Transcribed_RNA"/>
</dbReference>
<protein>
    <submittedName>
        <fullName evidence="1">Uncharacterized protein</fullName>
    </submittedName>
</protein>
<name>A0A1A8GWC3_9TELE</name>
<dbReference type="EMBL" id="HAEB01013182">
    <property type="protein sequence ID" value="SBQ59709.1"/>
    <property type="molecule type" value="Transcribed_RNA"/>
</dbReference>
<accession>A0A1A8GWC3</accession>
<gene>
    <name evidence="1" type="primary">Nfu_g_1_008696</name>
</gene>
<organism evidence="1">
    <name type="scientific">Nothobranchius korthausae</name>
    <dbReference type="NCBI Taxonomy" id="1143690"/>
    <lineage>
        <taxon>Eukaryota</taxon>
        <taxon>Metazoa</taxon>
        <taxon>Chordata</taxon>
        <taxon>Craniata</taxon>
        <taxon>Vertebrata</taxon>
        <taxon>Euteleostomi</taxon>
        <taxon>Actinopterygii</taxon>
        <taxon>Neopterygii</taxon>
        <taxon>Teleostei</taxon>
        <taxon>Neoteleostei</taxon>
        <taxon>Acanthomorphata</taxon>
        <taxon>Ovalentaria</taxon>
        <taxon>Atherinomorphae</taxon>
        <taxon>Cyprinodontiformes</taxon>
        <taxon>Nothobranchiidae</taxon>
        <taxon>Nothobranchius</taxon>
    </lineage>
</organism>
<reference evidence="1" key="1">
    <citation type="submission" date="2016-05" db="EMBL/GenBank/DDBJ databases">
        <authorList>
            <person name="Lavstsen T."/>
            <person name="Jespersen J.S."/>
        </authorList>
    </citation>
    <scope>NUCLEOTIDE SEQUENCE</scope>
    <source>
        <tissue evidence="1">Brain</tissue>
    </source>
</reference>
<reference evidence="1" key="2">
    <citation type="submission" date="2016-06" db="EMBL/GenBank/DDBJ databases">
        <title>The genome of a short-lived fish provides insights into sex chromosome evolution and the genetic control of aging.</title>
        <authorList>
            <person name="Reichwald K."/>
            <person name="Felder M."/>
            <person name="Petzold A."/>
            <person name="Koch P."/>
            <person name="Groth M."/>
            <person name="Platzer M."/>
        </authorList>
    </citation>
    <scope>NUCLEOTIDE SEQUENCE</scope>
    <source>
        <tissue evidence="1">Brain</tissue>
    </source>
</reference>
<proteinExistence type="predicted"/>
<dbReference type="AlphaFoldDB" id="A0A1A8GWC3"/>
<evidence type="ECO:0000313" key="1">
    <source>
        <dbReference type="EMBL" id="SBQ75513.1"/>
    </source>
</evidence>
<sequence length="131" mass="15209">MLLEPSAPIETLRRCVPISVTPFLPKVTRKLSVSRLPASSVRTKQMQKQEMSRRSDVITHVKASRTCNPLNENQSQRWTRFVARERGRMNHLYQINNFLLEGLVEQHLITPAPLTVCLQRRLQKKSEFLCV</sequence>